<dbReference type="Pfam" id="PF00106">
    <property type="entry name" value="adh_short"/>
    <property type="match status" value="1"/>
</dbReference>
<dbReference type="GO" id="GO:0055041">
    <property type="term" value="F:cyclopentanol dehydrogenase activity"/>
    <property type="evidence" value="ECO:0007669"/>
    <property type="project" value="UniProtKB-EC"/>
</dbReference>
<dbReference type="PANTHER" id="PTHR43976:SF16">
    <property type="entry name" value="SHORT-CHAIN DEHYDROGENASE_REDUCTASE FAMILY PROTEIN"/>
    <property type="match status" value="1"/>
</dbReference>
<dbReference type="Gene3D" id="3.40.50.720">
    <property type="entry name" value="NAD(P)-binding Rossmann-like Domain"/>
    <property type="match status" value="1"/>
</dbReference>
<keyword evidence="5" id="KW-1185">Reference proteome</keyword>
<dbReference type="PRINTS" id="PR00080">
    <property type="entry name" value="SDRFAMILY"/>
</dbReference>
<dbReference type="EC" id="1.1.1.163" evidence="4"/>
<dbReference type="Proteomes" id="UP000058925">
    <property type="component" value="Chromosome"/>
</dbReference>
<name>A0A654M0V0_9ARCH</name>
<accession>A0A654M0V0</accession>
<evidence type="ECO:0000313" key="5">
    <source>
        <dbReference type="Proteomes" id="UP000058925"/>
    </source>
</evidence>
<dbReference type="AlphaFoldDB" id="A0A654M0V0"/>
<sequence>MFYVMSGEYKKVAVVTGSSTGIGLETSLALARNGFLTCATIRDLKKSVEIESIARKENIPINLFEMNVDDNDSVDKAITKIVNEYGRLDILVNNAGYGLFGAMEDFTMDEIRKQFETNVFGIMRVIQNVLPTMRQQKSGIIINVSSMSGLAGIPSQSVYSATKFAVDGMSEALSYELEPFGIKMVLIEPGVINTEFAQDLVLPSNKYGVDKKGIQINQFGDDKKGTSLSFYNDTMQRFLTFYFNAMSKAPHPRVVADEIITSIGIVSDESNTSSPILRMTVGNDSKKYSRLKKELTDNEFHTLLKGDLLK</sequence>
<protein>
    <submittedName>
        <fullName evidence="4">Cyclopentanol dehydrogenase</fullName>
        <ecNumber evidence="4">1.1.1.163</ecNumber>
    </submittedName>
</protein>
<dbReference type="InterPro" id="IPR051911">
    <property type="entry name" value="SDR_oxidoreductase"/>
</dbReference>
<organism evidence="4 5">
    <name type="scientific">Candidatus Nitrosocosmicus oleophilus</name>
    <dbReference type="NCBI Taxonomy" id="1353260"/>
    <lineage>
        <taxon>Archaea</taxon>
        <taxon>Nitrososphaerota</taxon>
        <taxon>Nitrososphaeria</taxon>
        <taxon>Nitrososphaerales</taxon>
        <taxon>Nitrososphaeraceae</taxon>
        <taxon>Candidatus Nitrosocosmicus</taxon>
    </lineage>
</organism>
<dbReference type="CDD" id="cd05374">
    <property type="entry name" value="17beta-HSD-like_SDR_c"/>
    <property type="match status" value="1"/>
</dbReference>
<evidence type="ECO:0000256" key="2">
    <source>
        <dbReference type="ARBA" id="ARBA00023002"/>
    </source>
</evidence>
<evidence type="ECO:0000256" key="1">
    <source>
        <dbReference type="ARBA" id="ARBA00006484"/>
    </source>
</evidence>
<dbReference type="InterPro" id="IPR036291">
    <property type="entry name" value="NAD(P)-bd_dom_sf"/>
</dbReference>
<evidence type="ECO:0000313" key="4">
    <source>
        <dbReference type="EMBL" id="ALI36223.1"/>
    </source>
</evidence>
<dbReference type="InterPro" id="IPR002347">
    <property type="entry name" value="SDR_fam"/>
</dbReference>
<dbReference type="PROSITE" id="PS00061">
    <property type="entry name" value="ADH_SHORT"/>
    <property type="match status" value="1"/>
</dbReference>
<proteinExistence type="inferred from homology"/>
<dbReference type="SUPFAM" id="SSF51735">
    <property type="entry name" value="NAD(P)-binding Rossmann-fold domains"/>
    <property type="match status" value="1"/>
</dbReference>
<gene>
    <name evidence="4" type="primary">cpnA_5</name>
    <name evidence="4" type="ORF">NMY3_02021</name>
</gene>
<comment type="similarity">
    <text evidence="1 3">Belongs to the short-chain dehydrogenases/reductases (SDR) family.</text>
</comment>
<evidence type="ECO:0000256" key="3">
    <source>
        <dbReference type="RuleBase" id="RU000363"/>
    </source>
</evidence>
<reference evidence="5" key="1">
    <citation type="submission" date="2015-10" db="EMBL/GenBank/DDBJ databases">
        <title>Niche specialization of a soil ammonia-oxidizing archaeon, Candidatus Nitrosocosmicus oleophilus.</title>
        <authorList>
            <person name="Jung M.-Y."/>
            <person name="Rhee S.-K."/>
        </authorList>
    </citation>
    <scope>NUCLEOTIDE SEQUENCE [LARGE SCALE GENOMIC DNA]</scope>
    <source>
        <strain evidence="5">MY3</strain>
    </source>
</reference>
<dbReference type="PANTHER" id="PTHR43976">
    <property type="entry name" value="SHORT CHAIN DEHYDROGENASE"/>
    <property type="match status" value="1"/>
</dbReference>
<dbReference type="InterPro" id="IPR020904">
    <property type="entry name" value="Sc_DH/Rdtase_CS"/>
</dbReference>
<dbReference type="EMBL" id="CP012850">
    <property type="protein sequence ID" value="ALI36223.1"/>
    <property type="molecule type" value="Genomic_DNA"/>
</dbReference>
<dbReference type="KEGG" id="taa:NMY3_02021"/>
<dbReference type="PRINTS" id="PR00081">
    <property type="entry name" value="GDHRDH"/>
</dbReference>
<keyword evidence="2 4" id="KW-0560">Oxidoreductase</keyword>